<dbReference type="Pfam" id="PF01835">
    <property type="entry name" value="MG2"/>
    <property type="match status" value="1"/>
</dbReference>
<keyword evidence="1 3" id="KW-0732">Signal</keyword>
<evidence type="ECO:0000313" key="6">
    <source>
        <dbReference type="EMBL" id="NKI87627.1"/>
    </source>
</evidence>
<keyword evidence="2" id="KW-0472">Membrane</keyword>
<dbReference type="Gene3D" id="2.60.40.1930">
    <property type="match status" value="1"/>
</dbReference>
<keyword evidence="6" id="KW-0675">Receptor</keyword>
<dbReference type="RefSeq" id="WP_168671289.1">
    <property type="nucleotide sequence ID" value="NZ_JAAVTK010000001.1"/>
</dbReference>
<dbReference type="EMBL" id="JAAVTK010000001">
    <property type="protein sequence ID" value="NKI87627.1"/>
    <property type="molecule type" value="Genomic_DNA"/>
</dbReference>
<evidence type="ECO:0000259" key="5">
    <source>
        <dbReference type="Pfam" id="PF07715"/>
    </source>
</evidence>
<evidence type="ECO:0000256" key="2">
    <source>
        <dbReference type="PROSITE-ProRule" id="PRU01360"/>
    </source>
</evidence>
<feature type="signal peptide" evidence="3">
    <location>
        <begin position="1"/>
        <end position="30"/>
    </location>
</feature>
<name>A0ABX1HBU3_9BACT</name>
<dbReference type="InterPro" id="IPR012910">
    <property type="entry name" value="Plug_dom"/>
</dbReference>
<dbReference type="PANTHER" id="PTHR30069">
    <property type="entry name" value="TONB-DEPENDENT OUTER MEMBRANE RECEPTOR"/>
    <property type="match status" value="1"/>
</dbReference>
<dbReference type="InterPro" id="IPR002890">
    <property type="entry name" value="MG2"/>
</dbReference>
<evidence type="ECO:0000259" key="4">
    <source>
        <dbReference type="Pfam" id="PF01835"/>
    </source>
</evidence>
<comment type="subcellular location">
    <subcellularLocation>
        <location evidence="2">Cell outer membrane</location>
        <topology evidence="2">Multi-pass membrane protein</topology>
    </subcellularLocation>
</comment>
<feature type="chain" id="PRO_5046443089" evidence="3">
    <location>
        <begin position="31"/>
        <end position="834"/>
    </location>
</feature>
<gene>
    <name evidence="6" type="ORF">HBN54_000206</name>
</gene>
<evidence type="ECO:0000256" key="3">
    <source>
        <dbReference type="SAM" id="SignalP"/>
    </source>
</evidence>
<dbReference type="Proteomes" id="UP000717634">
    <property type="component" value="Unassembled WGS sequence"/>
</dbReference>
<keyword evidence="2" id="KW-1134">Transmembrane beta strand</keyword>
<comment type="caution">
    <text evidence="6">The sequence shown here is derived from an EMBL/GenBank/DDBJ whole genome shotgun (WGS) entry which is preliminary data.</text>
</comment>
<dbReference type="InterPro" id="IPR039426">
    <property type="entry name" value="TonB-dep_rcpt-like"/>
</dbReference>
<proteinExistence type="inferred from homology"/>
<reference evidence="6 7" key="1">
    <citation type="submission" date="2020-03" db="EMBL/GenBank/DDBJ databases">
        <title>Genomic Encyclopedia of Type Strains, Phase IV (KMG-V): Genome sequencing to study the core and pangenomes of soil and plant-associated prokaryotes.</title>
        <authorList>
            <person name="Whitman W."/>
        </authorList>
    </citation>
    <scope>NUCLEOTIDE SEQUENCE [LARGE SCALE GENOMIC DNA]</scope>
    <source>
        <strain evidence="6 7">1B</strain>
    </source>
</reference>
<dbReference type="PROSITE" id="PS52016">
    <property type="entry name" value="TONB_DEPENDENT_REC_3"/>
    <property type="match status" value="1"/>
</dbReference>
<comment type="similarity">
    <text evidence="2">Belongs to the TonB-dependent receptor family.</text>
</comment>
<organism evidence="6 7">
    <name type="scientific">Hymenobacter artigasi</name>
    <dbReference type="NCBI Taxonomy" id="2719616"/>
    <lineage>
        <taxon>Bacteria</taxon>
        <taxon>Pseudomonadati</taxon>
        <taxon>Bacteroidota</taxon>
        <taxon>Cytophagia</taxon>
        <taxon>Cytophagales</taxon>
        <taxon>Hymenobacteraceae</taxon>
        <taxon>Hymenobacter</taxon>
    </lineage>
</organism>
<evidence type="ECO:0000313" key="7">
    <source>
        <dbReference type="Proteomes" id="UP000717634"/>
    </source>
</evidence>
<dbReference type="Gene3D" id="2.170.130.10">
    <property type="entry name" value="TonB-dependent receptor, plug domain"/>
    <property type="match status" value="1"/>
</dbReference>
<feature type="domain" description="TonB-dependent receptor plug" evidence="5">
    <location>
        <begin position="630"/>
        <end position="726"/>
    </location>
</feature>
<keyword evidence="7" id="KW-1185">Reference proteome</keyword>
<dbReference type="InterPro" id="IPR037066">
    <property type="entry name" value="Plug_dom_sf"/>
</dbReference>
<dbReference type="Pfam" id="PF07715">
    <property type="entry name" value="Plug"/>
    <property type="match status" value="1"/>
</dbReference>
<dbReference type="SUPFAM" id="SSF56935">
    <property type="entry name" value="Porins"/>
    <property type="match status" value="1"/>
</dbReference>
<keyword evidence="2" id="KW-0812">Transmembrane</keyword>
<feature type="domain" description="Macroglobulin" evidence="4">
    <location>
        <begin position="56"/>
        <end position="139"/>
    </location>
</feature>
<accession>A0ABX1HBU3</accession>
<protein>
    <submittedName>
        <fullName evidence="6">TonB-dependent SusC/RagA subfamily outer membrane receptor</fullName>
    </submittedName>
</protein>
<keyword evidence="2" id="KW-0998">Cell outer membrane</keyword>
<sequence>MSFSTRLRLRRAWPSAALLAIVALSAAAFRSPTDDEVVRRIVLSVQRFYAAALPEKAYLHLDKPWYTAGETIWLKAYVVDADRHQPDTLSKVLHVELLNANSQLVARRNLRLEAGLAPGDVALPDTLSPGNYTLRAYTSWMRNAGPTFFYSRQVAIWPAAPVENPDSKPAAVRARATAARQLAQSVATPPDVQFFPEGGNLVAGLENTVAFKVTDFAAHGIDVEGKVFDGDNKLVAAFGSSHLGMGTFVLTPVAGQRYHAVLAPAAVPLTVPLPAVQASGYTLHVITLTNDYLVAIRQQGGSGGPVLLLGQVRGTAAYVGRGQVTGAEVFTARIPKSKFPAGIVHFTLFDGQGAPLAERLAFAQTDPGLHVTLTPDRPSYGSRQPVRVRVAVANAAGEPVAANLSLAVTDAGVAEANAETIASNLLLTSDLAGYVETPGYYFQNPTPETAQHLDALLLTQGWRRFAWTNVLSNKAPVQDFGVERSVSVLGQILQRNGKPVPGGKLNFLQTAPTKLFMATTADEEGRFLFNGIGGCDTIRVTLQARTGKDGRNAELHLDPGPPVPRRPKAPLPLQVPAALADALARSQQQRTAERKFRLDTTKTILLGGVTVKGAKAVVSDPRRIYPSTGATVLKMDDYPGSGSNTVLQMLQGRVAGVTVTGTGENTNVLIRGVTSFAGSSSPLFLLDGVPVDVSALAYFPATDAESIEVLKGGQAAIYGSRGSNGVIAVYSRRGSPTFKPSSVPAPGVAVLHLPAYYCGREFYVPRYDAPKTNREFPDARRSTLYWNPTVQTDAAGQAEVRFFTSDAKGAFQLRTEGLSRSGQTAQGQGTLRVE</sequence>
<keyword evidence="2" id="KW-0813">Transport</keyword>
<dbReference type="PANTHER" id="PTHR30069:SF29">
    <property type="entry name" value="HEMOGLOBIN AND HEMOGLOBIN-HAPTOGLOBIN-BINDING PROTEIN 1-RELATED"/>
    <property type="match status" value="1"/>
</dbReference>
<evidence type="ECO:0000256" key="1">
    <source>
        <dbReference type="ARBA" id="ARBA00022729"/>
    </source>
</evidence>